<dbReference type="InterPro" id="IPR036890">
    <property type="entry name" value="HATPase_C_sf"/>
</dbReference>
<evidence type="ECO:0000256" key="2">
    <source>
        <dbReference type="ARBA" id="ARBA00012438"/>
    </source>
</evidence>
<dbReference type="InterPro" id="IPR050482">
    <property type="entry name" value="Sensor_HK_TwoCompSys"/>
</dbReference>
<dbReference type="Gene3D" id="3.30.565.10">
    <property type="entry name" value="Histidine kinase-like ATPase, C-terminal domain"/>
    <property type="match status" value="1"/>
</dbReference>
<evidence type="ECO:0000313" key="8">
    <source>
        <dbReference type="EMBL" id="SMP65114.1"/>
    </source>
</evidence>
<dbReference type="EC" id="2.7.13.3" evidence="2"/>
<dbReference type="GO" id="GO:0016020">
    <property type="term" value="C:membrane"/>
    <property type="evidence" value="ECO:0007669"/>
    <property type="project" value="InterPro"/>
</dbReference>
<dbReference type="Pfam" id="PF02518">
    <property type="entry name" value="HATPase_c"/>
    <property type="match status" value="1"/>
</dbReference>
<protein>
    <recommendedName>
        <fullName evidence="2">histidine kinase</fullName>
        <ecNumber evidence="2">2.7.13.3</ecNumber>
    </recommendedName>
</protein>
<evidence type="ECO:0000256" key="3">
    <source>
        <dbReference type="ARBA" id="ARBA00022679"/>
    </source>
</evidence>
<evidence type="ECO:0000256" key="1">
    <source>
        <dbReference type="ARBA" id="ARBA00000085"/>
    </source>
</evidence>
<keyword evidence="3" id="KW-0808">Transferase</keyword>
<dbReference type="GO" id="GO:0046983">
    <property type="term" value="F:protein dimerization activity"/>
    <property type="evidence" value="ECO:0007669"/>
    <property type="project" value="InterPro"/>
</dbReference>
<accession>A0AA46AJV3</accession>
<dbReference type="SUPFAM" id="SSF55874">
    <property type="entry name" value="ATPase domain of HSP90 chaperone/DNA topoisomerase II/histidine kinase"/>
    <property type="match status" value="1"/>
</dbReference>
<evidence type="ECO:0000256" key="6">
    <source>
        <dbReference type="SAM" id="Coils"/>
    </source>
</evidence>
<evidence type="ECO:0000313" key="9">
    <source>
        <dbReference type="Proteomes" id="UP001158066"/>
    </source>
</evidence>
<feature type="coiled-coil region" evidence="6">
    <location>
        <begin position="4"/>
        <end position="134"/>
    </location>
</feature>
<reference evidence="8" key="1">
    <citation type="submission" date="2017-05" db="EMBL/GenBank/DDBJ databases">
        <authorList>
            <person name="Varghese N."/>
            <person name="Submissions S."/>
        </authorList>
    </citation>
    <scope>NUCLEOTIDE SEQUENCE</scope>
    <source>
        <strain evidence="8">Su22</strain>
    </source>
</reference>
<dbReference type="Proteomes" id="UP001158066">
    <property type="component" value="Unassembled WGS sequence"/>
</dbReference>
<dbReference type="InterPro" id="IPR011712">
    <property type="entry name" value="Sig_transdc_His_kin_sub3_dim/P"/>
</dbReference>
<keyword evidence="5" id="KW-0902">Two-component regulatory system</keyword>
<dbReference type="Pfam" id="PF07730">
    <property type="entry name" value="HisKA_3"/>
    <property type="match status" value="1"/>
</dbReference>
<dbReference type="EMBL" id="FXUF01000012">
    <property type="protein sequence ID" value="SMP65114.1"/>
    <property type="molecule type" value="Genomic_DNA"/>
</dbReference>
<dbReference type="InterPro" id="IPR016381">
    <property type="entry name" value="Sig_transdc_His_kinase_DegS"/>
</dbReference>
<dbReference type="SMART" id="SM00387">
    <property type="entry name" value="HATPase_c"/>
    <property type="match status" value="1"/>
</dbReference>
<evidence type="ECO:0000256" key="4">
    <source>
        <dbReference type="ARBA" id="ARBA00022777"/>
    </source>
</evidence>
<dbReference type="PANTHER" id="PTHR24421">
    <property type="entry name" value="NITRATE/NITRITE SENSOR PROTEIN NARX-RELATED"/>
    <property type="match status" value="1"/>
</dbReference>
<dbReference type="InterPro" id="IPR008595">
    <property type="entry name" value="DegS"/>
</dbReference>
<comment type="caution">
    <text evidence="8">The sequence shown here is derived from an EMBL/GenBank/DDBJ whole genome shotgun (WGS) entry which is preliminary data.</text>
</comment>
<proteinExistence type="predicted"/>
<dbReference type="CDD" id="cd16917">
    <property type="entry name" value="HATPase_UhpB-NarQ-NarX-like"/>
    <property type="match status" value="1"/>
</dbReference>
<sequence>MFDMKKLENVIANTIEAVERGKEDLFRLETDVRNEYDRCLRQLLDIKIRIDRVIGEVDRLEDESRKLRNQLMVVNRDFNRYSKEAIKETYDAAHEKMMELMQKRETEKILRLQRDHLAQNLRTLENAKKRSEDLISSISMALKLLTHDLTGYFNQLGEVQHTNNVGLSIIKAQEEERRRVARDIHDGPAQSFANIVMRAEFCLKLMDVNPDQVRDELQDLMWLVRGSLEDVRKIIFDLRPMSLDDLGLLAAVKRYTEQYMEDYKIHVELNVMGREQRVDNSLEIALFRIIQESLTNARKHSGAPEVVITIEYHKDRINLMVRDNGRGFDMAKVRQEKQGVSFGLTGMGERVHLLKGKFDVRSAPGKGTQVLVSIPLEEEKQSK</sequence>
<dbReference type="InterPro" id="IPR003594">
    <property type="entry name" value="HATPase_dom"/>
</dbReference>
<dbReference type="PROSITE" id="PS50109">
    <property type="entry name" value="HIS_KIN"/>
    <property type="match status" value="1"/>
</dbReference>
<dbReference type="AlphaFoldDB" id="A0AA46AJV3"/>
<keyword evidence="9" id="KW-1185">Reference proteome</keyword>
<dbReference type="InterPro" id="IPR005467">
    <property type="entry name" value="His_kinase_dom"/>
</dbReference>
<dbReference type="Gene3D" id="1.20.5.1930">
    <property type="match status" value="1"/>
</dbReference>
<dbReference type="PANTHER" id="PTHR24421:SF55">
    <property type="entry name" value="SENSOR HISTIDINE KINASE YDFH"/>
    <property type="match status" value="1"/>
</dbReference>
<dbReference type="Pfam" id="PF05384">
    <property type="entry name" value="DegS"/>
    <property type="match status" value="1"/>
</dbReference>
<comment type="catalytic activity">
    <reaction evidence="1">
        <text>ATP + protein L-histidine = ADP + protein N-phospho-L-histidine.</text>
        <dbReference type="EC" id="2.7.13.3"/>
    </reaction>
</comment>
<keyword evidence="4 8" id="KW-0418">Kinase</keyword>
<name>A0AA46AJV3_9CLOT</name>
<feature type="domain" description="Histidine kinase" evidence="7">
    <location>
        <begin position="187"/>
        <end position="378"/>
    </location>
</feature>
<keyword evidence="6" id="KW-0175">Coiled coil</keyword>
<gene>
    <name evidence="8" type="ORF">SAMN06296020_11258</name>
</gene>
<organism evidence="8 9">
    <name type="scientific">Anoxynatronum buryatiense</name>
    <dbReference type="NCBI Taxonomy" id="489973"/>
    <lineage>
        <taxon>Bacteria</taxon>
        <taxon>Bacillati</taxon>
        <taxon>Bacillota</taxon>
        <taxon>Clostridia</taxon>
        <taxon>Eubacteriales</taxon>
        <taxon>Clostridiaceae</taxon>
        <taxon>Anoxynatronum</taxon>
    </lineage>
</organism>
<evidence type="ECO:0000256" key="5">
    <source>
        <dbReference type="ARBA" id="ARBA00023012"/>
    </source>
</evidence>
<evidence type="ECO:0000259" key="7">
    <source>
        <dbReference type="PROSITE" id="PS50109"/>
    </source>
</evidence>
<dbReference type="PIRSF" id="PIRSF003169">
    <property type="entry name" value="STHK_DegS"/>
    <property type="match status" value="1"/>
</dbReference>
<dbReference type="GO" id="GO:0000155">
    <property type="term" value="F:phosphorelay sensor kinase activity"/>
    <property type="evidence" value="ECO:0007669"/>
    <property type="project" value="InterPro"/>
</dbReference>